<proteinExistence type="predicted"/>
<sequence length="366" mass="40781">MDNLAHSLVGAWMGEAGLKRKTPLATLTLVLGANLPDIDGFTVLGNSDTSLLLRRGITHGVLALAVLPWMLAGAVKLGDTYLRRRRHPEKEPARFWPLLLLSYLSVFSHTLLDWMNNYGVRVLMPFDGRWFYGDALFIIDPWMWLLAGAAVVMADARARWSIAGWLVLGVATTGLILYTDLTPLPLKALWLVGVAAVASLRIRGIHSLRIERVATVCGITLLLYMVAMFAGSRLAERQVAEWLRQQGTEPERVAAGPLPANPFTRDVIALLPGRYEFIELDWLAGESGRFRTSHPPIPREAPSPVVQAALAAPEVKGFVNWLRFPTYRVEEQADGYRVVLQDVRYSRTRSGIGTEVVELDRQLRPR</sequence>
<feature type="transmembrane region" description="Helical" evidence="1">
    <location>
        <begin position="214"/>
        <end position="235"/>
    </location>
</feature>
<feature type="transmembrane region" description="Helical" evidence="1">
    <location>
        <begin position="135"/>
        <end position="153"/>
    </location>
</feature>
<feature type="transmembrane region" description="Helical" evidence="1">
    <location>
        <begin position="56"/>
        <end position="75"/>
    </location>
</feature>
<dbReference type="RefSeq" id="WP_044193295.1">
    <property type="nucleotide sequence ID" value="NZ_JMCB01000012.1"/>
</dbReference>
<dbReference type="InterPro" id="IPR007404">
    <property type="entry name" value="YdjM-like"/>
</dbReference>
<dbReference type="EMBL" id="JMCB01000012">
    <property type="protein sequence ID" value="KFE65459.1"/>
    <property type="molecule type" value="Genomic_DNA"/>
</dbReference>
<dbReference type="STRING" id="394096.DB31_1575"/>
<organism evidence="2 3">
    <name type="scientific">Hyalangium minutum</name>
    <dbReference type="NCBI Taxonomy" id="394096"/>
    <lineage>
        <taxon>Bacteria</taxon>
        <taxon>Pseudomonadati</taxon>
        <taxon>Myxococcota</taxon>
        <taxon>Myxococcia</taxon>
        <taxon>Myxococcales</taxon>
        <taxon>Cystobacterineae</taxon>
        <taxon>Archangiaceae</taxon>
        <taxon>Hyalangium</taxon>
    </lineage>
</organism>
<feature type="transmembrane region" description="Helical" evidence="1">
    <location>
        <begin position="160"/>
        <end position="178"/>
    </location>
</feature>
<evidence type="ECO:0000313" key="2">
    <source>
        <dbReference type="EMBL" id="KFE65459.1"/>
    </source>
</evidence>
<keyword evidence="3" id="KW-1185">Reference proteome</keyword>
<feature type="transmembrane region" description="Helical" evidence="1">
    <location>
        <begin position="184"/>
        <end position="202"/>
    </location>
</feature>
<comment type="caution">
    <text evidence="2">The sequence shown here is derived from an EMBL/GenBank/DDBJ whole genome shotgun (WGS) entry which is preliminary data.</text>
</comment>
<keyword evidence="1" id="KW-1133">Transmembrane helix</keyword>
<dbReference type="Proteomes" id="UP000028725">
    <property type="component" value="Unassembled WGS sequence"/>
</dbReference>
<name>A0A085WCP6_9BACT</name>
<reference evidence="2 3" key="1">
    <citation type="submission" date="2014-04" db="EMBL/GenBank/DDBJ databases">
        <title>Genome assembly of Hyalangium minutum DSM 14724.</title>
        <authorList>
            <person name="Sharma G."/>
            <person name="Subramanian S."/>
        </authorList>
    </citation>
    <scope>NUCLEOTIDE SEQUENCE [LARGE SCALE GENOMIC DNA]</scope>
    <source>
        <strain evidence="2 3">DSM 14724</strain>
    </source>
</reference>
<dbReference type="Pfam" id="PF04307">
    <property type="entry name" value="YdjM"/>
    <property type="match status" value="1"/>
</dbReference>
<keyword evidence="1" id="KW-0812">Transmembrane</keyword>
<evidence type="ECO:0000256" key="1">
    <source>
        <dbReference type="SAM" id="Phobius"/>
    </source>
</evidence>
<keyword evidence="2" id="KW-0378">Hydrolase</keyword>
<dbReference type="AlphaFoldDB" id="A0A085WCP6"/>
<protein>
    <submittedName>
        <fullName evidence="2">Membrane-bound metal-dependent hydrolase</fullName>
    </submittedName>
</protein>
<feature type="transmembrane region" description="Helical" evidence="1">
    <location>
        <begin position="95"/>
        <end position="115"/>
    </location>
</feature>
<dbReference type="OrthoDB" id="9781927at2"/>
<dbReference type="GO" id="GO:0016787">
    <property type="term" value="F:hydrolase activity"/>
    <property type="evidence" value="ECO:0007669"/>
    <property type="project" value="UniProtKB-KW"/>
</dbReference>
<accession>A0A085WCP6</accession>
<dbReference type="InterPro" id="IPR053170">
    <property type="entry name" value="Transcription_regulator"/>
</dbReference>
<keyword evidence="1" id="KW-0472">Membrane</keyword>
<evidence type="ECO:0000313" key="3">
    <source>
        <dbReference type="Proteomes" id="UP000028725"/>
    </source>
</evidence>
<gene>
    <name evidence="2" type="ORF">DB31_1575</name>
</gene>
<dbReference type="PANTHER" id="PTHR40031:SF1">
    <property type="entry name" value="MEMBRANE-BOUND METAL-DEPENDENT HYDROLASE"/>
    <property type="match status" value="1"/>
</dbReference>
<dbReference type="PANTHER" id="PTHR40031">
    <property type="entry name" value="HYPOTHETICAL MEMBRANE SPANNING PROTEIN"/>
    <property type="match status" value="1"/>
</dbReference>